<dbReference type="SUPFAM" id="SSF56672">
    <property type="entry name" value="DNA/RNA polymerases"/>
    <property type="match status" value="1"/>
</dbReference>
<reference evidence="1 2" key="1">
    <citation type="submission" date="2019-03" db="EMBL/GenBank/DDBJ databases">
        <title>Single cell metagenomics reveals metabolic interactions within the superorganism composed of flagellate Streblomastix strix and complex community of Bacteroidetes bacteria on its surface.</title>
        <authorList>
            <person name="Treitli S.C."/>
            <person name="Kolisko M."/>
            <person name="Husnik F."/>
            <person name="Keeling P."/>
            <person name="Hampl V."/>
        </authorList>
    </citation>
    <scope>NUCLEOTIDE SEQUENCE [LARGE SCALE GENOMIC DNA]</scope>
    <source>
        <strain evidence="1">ST1C</strain>
    </source>
</reference>
<accession>A0A5J4WW54</accession>
<gene>
    <name evidence="1" type="ORF">EZS28_005271</name>
</gene>
<name>A0A5J4WW54_9EUKA</name>
<sequence>MDLSRIAEAKRIFQRVNGFEFRNNYQGFNFVSYIDNFNNKEQINVHMYAYHSDPSDYELTQNYTVDGSDMQFNILFINDGINAHIMYISDVEALTGFRYCNICHRQAFRIGDKNLQVQMRNHMKKYQKNNAKIVKKVILERFAKLFVPHILSNKTYKYLLAKSLIHLFQPTQYYITYDIETLEKKVNEKFGDYSQIIAILVPYLIASTVKSISGIHSFYYDIRTDDFMDKWLKQLFEEAKQVKKDNKYKDETIPQYFEMPLIGFNSAKFDTSLVYKNLKSKDWTITKYLGSSTIAKQFVVKHKRFGVQLRFIDFKIYTEHTRLKDCVRDFGIGTYEKGIFAHEFVNVNNQIDELNKGEPFLIEVFDNKLRNKQISEDNYKEYLVEDAKFKTCWDYLKHYNILDTLILIEPIDFLNNLMFRYKFDILANISIAQCANAIKYSMCYSDFDINGNYNYESTNKSIDITQYYWNSKVESNIEQDSKKGLISVITLRLMNTIILKKYSRIGDATYVTYDSYVRIYLHQIGQIIVLVIRNQMFSPAVCTIILAKANRDENQMKLMIQLRKYALFKQLPMTLISDNIYKIVRRGITGELSTVILRCNIAGETRINHYEYDKENKCVYLIDSDNVMTYVIQLDFDSQYPSVMSSETHPFIPYTCNKIQMCGQAIEFINATTQFDQDGCNVQIYDTNRFSNDPLVVDKMLLFIAEVRGHIDEYYINYCIDFGPILHNIDITTNKETIGEYMYNHLVEHNLPYDIVERKLTNLVDMNNEVMSFNNYYLWLLIDQFHFITDVIVSVTTFTKHDGFNSFVKEFIYIRYQAKQDKNDGLAQFAKIVLNSSFGGDALNSEMYSSTKLLSANKTFMLHMLSNFIKSAEWRDDLYAVQIDKENFRCNTCIKCAFFTLDNAKFLYINFLYNFLFKAFDRTKMRTIQLDTDSLTLAIAGNSRDFTQGLDAIIKDPEFYNKNKGFFFSEIGQRKILGVHIEKQSYLCIALSPKNYIINDEIVLKGVKLDQNPQINEQTFIDNFTKEYQEQLLIPHQHSIEVL</sequence>
<dbReference type="AlphaFoldDB" id="A0A5J4WW54"/>
<protein>
    <recommendedName>
        <fullName evidence="3">DNA-directed DNA polymerase</fullName>
    </recommendedName>
</protein>
<evidence type="ECO:0008006" key="3">
    <source>
        <dbReference type="Google" id="ProtNLM"/>
    </source>
</evidence>
<dbReference type="Proteomes" id="UP000324800">
    <property type="component" value="Unassembled WGS sequence"/>
</dbReference>
<comment type="caution">
    <text evidence="1">The sequence shown here is derived from an EMBL/GenBank/DDBJ whole genome shotgun (WGS) entry which is preliminary data.</text>
</comment>
<proteinExistence type="predicted"/>
<organism evidence="1 2">
    <name type="scientific">Streblomastix strix</name>
    <dbReference type="NCBI Taxonomy" id="222440"/>
    <lineage>
        <taxon>Eukaryota</taxon>
        <taxon>Metamonada</taxon>
        <taxon>Preaxostyla</taxon>
        <taxon>Oxymonadida</taxon>
        <taxon>Streblomastigidae</taxon>
        <taxon>Streblomastix</taxon>
    </lineage>
</organism>
<evidence type="ECO:0000313" key="2">
    <source>
        <dbReference type="Proteomes" id="UP000324800"/>
    </source>
</evidence>
<dbReference type="InterPro" id="IPR043502">
    <property type="entry name" value="DNA/RNA_pol_sf"/>
</dbReference>
<evidence type="ECO:0000313" key="1">
    <source>
        <dbReference type="EMBL" id="KAA6399201.1"/>
    </source>
</evidence>
<dbReference type="EMBL" id="SNRW01000802">
    <property type="protein sequence ID" value="KAA6399201.1"/>
    <property type="molecule type" value="Genomic_DNA"/>
</dbReference>